<sequence>MVVGGCEPETLDLGFLLLDTRQKGLRVTVRELMLLDGFDIVSPSFTVRDITTELSGLRLTCRTINLDQILTMKKTYAEFMFRWN</sequence>
<proteinExistence type="predicted"/>
<name>A0A183N5R0_9TREM</name>
<organism evidence="1 2">
    <name type="scientific">Schistosoma margrebowiei</name>
    <dbReference type="NCBI Taxonomy" id="48269"/>
    <lineage>
        <taxon>Eukaryota</taxon>
        <taxon>Metazoa</taxon>
        <taxon>Spiralia</taxon>
        <taxon>Lophotrochozoa</taxon>
        <taxon>Platyhelminthes</taxon>
        <taxon>Trematoda</taxon>
        <taxon>Digenea</taxon>
        <taxon>Strigeidida</taxon>
        <taxon>Schistosomatoidea</taxon>
        <taxon>Schistosomatidae</taxon>
        <taxon>Schistosoma</taxon>
    </lineage>
</organism>
<protein>
    <submittedName>
        <fullName evidence="1">Uncharacterized protein</fullName>
    </submittedName>
</protein>
<dbReference type="AlphaFoldDB" id="A0A183N5R0"/>
<reference evidence="1 2" key="1">
    <citation type="submission" date="2018-11" db="EMBL/GenBank/DDBJ databases">
        <authorList>
            <consortium name="Pathogen Informatics"/>
        </authorList>
    </citation>
    <scope>NUCLEOTIDE SEQUENCE [LARGE SCALE GENOMIC DNA]</scope>
    <source>
        <strain evidence="1 2">Zambia</strain>
    </source>
</reference>
<gene>
    <name evidence="1" type="ORF">SMRZ_LOCUS23635</name>
</gene>
<evidence type="ECO:0000313" key="2">
    <source>
        <dbReference type="Proteomes" id="UP000277204"/>
    </source>
</evidence>
<dbReference type="EMBL" id="UZAI01019838">
    <property type="protein sequence ID" value="VDP48039.1"/>
    <property type="molecule type" value="Genomic_DNA"/>
</dbReference>
<accession>A0A183N5R0</accession>
<keyword evidence="2" id="KW-1185">Reference proteome</keyword>
<evidence type="ECO:0000313" key="1">
    <source>
        <dbReference type="EMBL" id="VDP48039.1"/>
    </source>
</evidence>
<dbReference type="Proteomes" id="UP000277204">
    <property type="component" value="Unassembled WGS sequence"/>
</dbReference>